<dbReference type="Proteomes" id="UP001196661">
    <property type="component" value="Unassembled WGS sequence"/>
</dbReference>
<accession>A0ABS5Y8J5</accession>
<sequence>MVPTLSVIRTFNSQPPEAIEIQSSMCPVCQPHQLQPIARWILEDGQLQGVLIASCPSPLVRCMTTRG</sequence>
<keyword evidence="2" id="KW-1185">Reference proteome</keyword>
<name>A0ABS5Y8J5_9CYAN</name>
<dbReference type="EMBL" id="JADOER010000012">
    <property type="protein sequence ID" value="MBT9313270.1"/>
    <property type="molecule type" value="Genomic_DNA"/>
</dbReference>
<evidence type="ECO:0000313" key="2">
    <source>
        <dbReference type="Proteomes" id="UP001196661"/>
    </source>
</evidence>
<proteinExistence type="predicted"/>
<organism evidence="1 2">
    <name type="scientific">Leptothoe kymatousa TAU-MAC 1615</name>
    <dbReference type="NCBI Taxonomy" id="2364775"/>
    <lineage>
        <taxon>Bacteria</taxon>
        <taxon>Bacillati</taxon>
        <taxon>Cyanobacteriota</taxon>
        <taxon>Cyanophyceae</taxon>
        <taxon>Nodosilineales</taxon>
        <taxon>Cymatolegaceae</taxon>
        <taxon>Leptothoe</taxon>
        <taxon>Leptothoe kymatousa</taxon>
    </lineage>
</organism>
<evidence type="ECO:0000313" key="1">
    <source>
        <dbReference type="EMBL" id="MBT9313270.1"/>
    </source>
</evidence>
<reference evidence="1 2" key="1">
    <citation type="journal article" date="2021" name="Mar. Drugs">
        <title>Genome Reduction and Secondary Metabolism of the Marine Sponge-Associated Cyanobacterium Leptothoe.</title>
        <authorList>
            <person name="Konstantinou D."/>
            <person name="Popin R.V."/>
            <person name="Fewer D.P."/>
            <person name="Sivonen K."/>
            <person name="Gkelis S."/>
        </authorList>
    </citation>
    <scope>NUCLEOTIDE SEQUENCE [LARGE SCALE GENOMIC DNA]</scope>
    <source>
        <strain evidence="1 2">TAU-MAC 1615</strain>
    </source>
</reference>
<protein>
    <submittedName>
        <fullName evidence="1">Uncharacterized protein</fullName>
    </submittedName>
</protein>
<gene>
    <name evidence="1" type="ORF">IXB28_13725</name>
</gene>
<comment type="caution">
    <text evidence="1">The sequence shown here is derived from an EMBL/GenBank/DDBJ whole genome shotgun (WGS) entry which is preliminary data.</text>
</comment>
<dbReference type="RefSeq" id="WP_215619166.1">
    <property type="nucleotide sequence ID" value="NZ_JADOER010000012.1"/>
</dbReference>